<accession>A0A939HHE2</accession>
<organism evidence="3 4">
    <name type="scientific">Acetobacter garciniae</name>
    <dbReference type="NCBI Taxonomy" id="2817435"/>
    <lineage>
        <taxon>Bacteria</taxon>
        <taxon>Pseudomonadati</taxon>
        <taxon>Pseudomonadota</taxon>
        <taxon>Alphaproteobacteria</taxon>
        <taxon>Acetobacterales</taxon>
        <taxon>Acetobacteraceae</taxon>
        <taxon>Acetobacter</taxon>
    </lineage>
</organism>
<proteinExistence type="predicted"/>
<evidence type="ECO:0000256" key="1">
    <source>
        <dbReference type="ARBA" id="ARBA00022729"/>
    </source>
</evidence>
<feature type="signal peptide" evidence="2">
    <location>
        <begin position="1"/>
        <end position="22"/>
    </location>
</feature>
<dbReference type="InterPro" id="IPR006059">
    <property type="entry name" value="SBP"/>
</dbReference>
<comment type="caution">
    <text evidence="3">The sequence shown here is derived from an EMBL/GenBank/DDBJ whole genome shotgun (WGS) entry which is preliminary data.</text>
</comment>
<dbReference type="Pfam" id="PF13416">
    <property type="entry name" value="SBP_bac_8"/>
    <property type="match status" value="1"/>
</dbReference>
<dbReference type="EMBL" id="JAFVMH010000002">
    <property type="protein sequence ID" value="MBO1324448.1"/>
    <property type="molecule type" value="Genomic_DNA"/>
</dbReference>
<keyword evidence="1 2" id="KW-0732">Signal</keyword>
<dbReference type="Gene3D" id="3.40.190.10">
    <property type="entry name" value="Periplasmic binding protein-like II"/>
    <property type="match status" value="2"/>
</dbReference>
<feature type="chain" id="PRO_5037046858" evidence="2">
    <location>
        <begin position="23"/>
        <end position="345"/>
    </location>
</feature>
<dbReference type="RefSeq" id="WP_207845148.1">
    <property type="nucleotide sequence ID" value="NZ_JAFVMH010000002.1"/>
</dbReference>
<sequence length="345" mass="37247">MKCFAWLAGLAILLGAGTRVQAAEVVFVTGGGSYQSATREAWLTPFSQKTHITILEDTGVLLAKVRAMVESGVVSWDLIGMGGAAFMQGVQLGLFQKIPDGIVDRSKLIPNAWNEYGVPSEMFSIVMGYSTNAFPTNAPRTFADFWDVKKFPGQRILPARPTGLLEVALLADGVSPKQVYPTLSTPAGLARALNKIRAIRPYVSLWWSSAAQSVMALASGEAVMALGWNGRFQDAIDARMPIAISWNQSVTQIGYYLLLKGAPDRDAALALLHYISSLEAQSRLSRYLAYGPVRTDAWALLDAKTKARLPPEPVPGSDTLVIDIGWWAAHVADITPKLVAIMQGG</sequence>
<protein>
    <submittedName>
        <fullName evidence="3">ABC transporter substrate-binding protein</fullName>
    </submittedName>
</protein>
<evidence type="ECO:0000313" key="3">
    <source>
        <dbReference type="EMBL" id="MBO1324448.1"/>
    </source>
</evidence>
<keyword evidence="4" id="KW-1185">Reference proteome</keyword>
<reference evidence="3" key="1">
    <citation type="submission" date="2021-03" db="EMBL/GenBank/DDBJ databases">
        <title>The complete genome sequence of Acetobacter sp. TBRC 12339.</title>
        <authorList>
            <person name="Charoenyingcharoen P."/>
            <person name="Yukphan P."/>
        </authorList>
    </citation>
    <scope>NUCLEOTIDE SEQUENCE</scope>
    <source>
        <strain evidence="3">TBRC 12339</strain>
    </source>
</reference>
<evidence type="ECO:0000313" key="4">
    <source>
        <dbReference type="Proteomes" id="UP000664073"/>
    </source>
</evidence>
<dbReference type="PANTHER" id="PTHR30222">
    <property type="entry name" value="SPERMIDINE/PUTRESCINE-BINDING PERIPLASMIC PROTEIN"/>
    <property type="match status" value="1"/>
</dbReference>
<dbReference type="PANTHER" id="PTHR30222:SF2">
    <property type="entry name" value="ABC TRANSPORTER SUBSTRATE-BINDING PROTEIN"/>
    <property type="match status" value="1"/>
</dbReference>
<dbReference type="AlphaFoldDB" id="A0A939HHE2"/>
<name>A0A939HHE2_9PROT</name>
<dbReference type="SUPFAM" id="SSF53850">
    <property type="entry name" value="Periplasmic binding protein-like II"/>
    <property type="match status" value="1"/>
</dbReference>
<evidence type="ECO:0000256" key="2">
    <source>
        <dbReference type="SAM" id="SignalP"/>
    </source>
</evidence>
<dbReference type="CDD" id="cd13589">
    <property type="entry name" value="PBP2_polyamine_RpCGA009"/>
    <property type="match status" value="1"/>
</dbReference>
<gene>
    <name evidence="3" type="ORF">J2D77_04665</name>
</gene>
<dbReference type="Proteomes" id="UP000664073">
    <property type="component" value="Unassembled WGS sequence"/>
</dbReference>